<dbReference type="Gene3D" id="1.25.40.10">
    <property type="entry name" value="Tetratricopeptide repeat domain"/>
    <property type="match status" value="1"/>
</dbReference>
<accession>A0A1X6NM07</accession>
<feature type="compositionally biased region" description="Acidic residues" evidence="1">
    <location>
        <begin position="810"/>
        <end position="821"/>
    </location>
</feature>
<feature type="region of interest" description="Disordered" evidence="1">
    <location>
        <begin position="847"/>
        <end position="919"/>
    </location>
</feature>
<dbReference type="OrthoDB" id="10680689at2759"/>
<feature type="compositionally biased region" description="Low complexity" evidence="1">
    <location>
        <begin position="868"/>
        <end position="884"/>
    </location>
</feature>
<reference evidence="2 3" key="1">
    <citation type="submission" date="2017-03" db="EMBL/GenBank/DDBJ databases">
        <title>WGS assembly of Porphyra umbilicalis.</title>
        <authorList>
            <person name="Brawley S.H."/>
            <person name="Blouin N.A."/>
            <person name="Ficko-Blean E."/>
            <person name="Wheeler G.L."/>
            <person name="Lohr M."/>
            <person name="Goodson H.V."/>
            <person name="Jenkins J.W."/>
            <person name="Blaby-Haas C.E."/>
            <person name="Helliwell K.E."/>
            <person name="Chan C."/>
            <person name="Marriage T."/>
            <person name="Bhattacharya D."/>
            <person name="Klein A.S."/>
            <person name="Badis Y."/>
            <person name="Brodie J."/>
            <person name="Cao Y."/>
            <person name="Collen J."/>
            <person name="Dittami S.M."/>
            <person name="Gachon C.M."/>
            <person name="Green B.R."/>
            <person name="Karpowicz S."/>
            <person name="Kim J.W."/>
            <person name="Kudahl U."/>
            <person name="Lin S."/>
            <person name="Michel G."/>
            <person name="Mittag M."/>
            <person name="Olson B.J."/>
            <person name="Pangilinan J."/>
            <person name="Peng Y."/>
            <person name="Qiu H."/>
            <person name="Shu S."/>
            <person name="Singer J.T."/>
            <person name="Smith A.G."/>
            <person name="Sprecher B.N."/>
            <person name="Wagner V."/>
            <person name="Wang W."/>
            <person name="Wang Z.-Y."/>
            <person name="Yan J."/>
            <person name="Yarish C."/>
            <person name="Zoeuner-Riek S."/>
            <person name="Zhuang Y."/>
            <person name="Zou Y."/>
            <person name="Lindquist E.A."/>
            <person name="Grimwood J."/>
            <person name="Barry K."/>
            <person name="Rokhsar D.S."/>
            <person name="Schmutz J."/>
            <person name="Stiller J.W."/>
            <person name="Grossman A.R."/>
            <person name="Prochnik S.E."/>
        </authorList>
    </citation>
    <scope>NUCLEOTIDE SEQUENCE [LARGE SCALE GENOMIC DNA]</scope>
    <source>
        <strain evidence="2">4086291</strain>
    </source>
</reference>
<evidence type="ECO:0000313" key="3">
    <source>
        <dbReference type="Proteomes" id="UP000218209"/>
    </source>
</evidence>
<dbReference type="InterPro" id="IPR011990">
    <property type="entry name" value="TPR-like_helical_dom_sf"/>
</dbReference>
<feature type="region of interest" description="Disordered" evidence="1">
    <location>
        <begin position="777"/>
        <end position="821"/>
    </location>
</feature>
<feature type="region of interest" description="Disordered" evidence="1">
    <location>
        <begin position="743"/>
        <end position="765"/>
    </location>
</feature>
<sequence>MHSLRRAPHVAAAVSRQLTRWAVWDLRLAPPALPPALPTARVRLSSQSAEVDSAVHDAAALSAAISSGSVEASLVSFRVAEKSGVGISLSSLLSLLALWAPAAGTGNAAAASALHSAWAALLATPDLGGSAGLQAQLTGALLPAARAGALVALLPALRSSGATSGTGAAAGRALLDAAAEAGDFRALREVLDTLAALRVAPTGAAAAAWMQWLSRAGRHAEALVEERVRKLAPPLRGALHAGPRALATPDPDDAAAVARAEGGALAPAYARLRPRRAPAAADPTALLASRQQRAGSEYGRAPTLPALADAGLEVSAPAVGDCVTDVAALHTALFGQLPAGAAGDALALRAACWPHSALGGAPHTVSGVPHEPAQWPRLALAWLQDARAAAAAGGSAARPPLSTWHYGAVIRAAAAVAAAGHAAPPLWALVPAAPLAACATGRPGALALDAHVAVAEAALGALLADGAPLDERLLLPLAHLYSAPHLQLPHLAPLEEDGQPDGSWHWGLRRARLLFRQLLAPPPEAPAETPAVRAWLRALLQEDFAEAPGALQPQPLDERLQPPFPFAPPPPAAQLRGPPPPALFPALLGAASDAGSAHFAFGSLHDLLLEQGCLPDADGLLALVSAAVHGGALPAAVALLEGVAAAALPLPREAAEVALAAAVRADAPEAAHRVLGALERAGVAPGAATLALLRDADVIGAEHPGLEGAATEHWEALQEARSSALSVYGRDVYDLVAEVAARDQLSDSDGESSSEDSDADSGLMPPAQVMRGLMSVQGAPERQSRPPPPAAPRRRRSVFGADAPAVPPPVDDDEEEDEEEAVVWGAGAGALLQEIDEGALLRVAVRAEEEEEEEVPEAAPSRRRRPARGQGAAAREAAALAALAPPQPPPDEAPEEGGRQPTAHIPVAPAGASLSASQRKLREAALPRVTREQDAEFDAGVGALVSSGVLPEHGLVSRGGHFVIPLHAGVAMTGPQKPWLRYVHDEGPLLGLAGPALVEATARKGRVHSRHLAAWLRNRGLAPANLATGGKRAALAALVAQHADAAAELAQAHGTAPYLPADVRAAVVEAVGHLPHLEMGLRRRGDGSALGGALAFSRRLGGDKRGGAQAQRRRQRAGLLGDATPVAAPAAPAAPAPVGLSSAEADQLSEDFDAFLPEGLVFVAERVWSAGSRRARADEGPLGGLDPVDVKLELDLRPGMKARHLRAWLGNRGFTAPGSASRGTLYMMVKEVAMRDALMAAHKEP</sequence>
<dbReference type="AlphaFoldDB" id="A0A1X6NM07"/>
<name>A0A1X6NM07_PORUM</name>
<proteinExistence type="predicted"/>
<dbReference type="EMBL" id="KV919484">
    <property type="protein sequence ID" value="OSX69580.1"/>
    <property type="molecule type" value="Genomic_DNA"/>
</dbReference>
<evidence type="ECO:0000313" key="2">
    <source>
        <dbReference type="EMBL" id="OSX69580.1"/>
    </source>
</evidence>
<organism evidence="2 3">
    <name type="scientific">Porphyra umbilicalis</name>
    <name type="common">Purple laver</name>
    <name type="synonym">Red alga</name>
    <dbReference type="NCBI Taxonomy" id="2786"/>
    <lineage>
        <taxon>Eukaryota</taxon>
        <taxon>Rhodophyta</taxon>
        <taxon>Bangiophyceae</taxon>
        <taxon>Bangiales</taxon>
        <taxon>Bangiaceae</taxon>
        <taxon>Porphyra</taxon>
    </lineage>
</organism>
<keyword evidence="3" id="KW-1185">Reference proteome</keyword>
<feature type="compositionally biased region" description="Acidic residues" evidence="1">
    <location>
        <begin position="746"/>
        <end position="759"/>
    </location>
</feature>
<evidence type="ECO:0000256" key="1">
    <source>
        <dbReference type="SAM" id="MobiDB-lite"/>
    </source>
</evidence>
<dbReference type="Proteomes" id="UP000218209">
    <property type="component" value="Unassembled WGS sequence"/>
</dbReference>
<gene>
    <name evidence="2" type="ORF">BU14_1378s0002</name>
</gene>
<protein>
    <submittedName>
        <fullName evidence="2">Uncharacterized protein</fullName>
    </submittedName>
</protein>